<comment type="similarity">
    <text evidence="2">Belongs to the glycosyl hydrolase 18 family. Chitinase class II subfamily.</text>
</comment>
<dbReference type="Gene3D" id="3.10.50.10">
    <property type="match status" value="1"/>
</dbReference>
<organism evidence="14 15">
    <name type="scientific">Atta colombica</name>
    <dbReference type="NCBI Taxonomy" id="520822"/>
    <lineage>
        <taxon>Eukaryota</taxon>
        <taxon>Metazoa</taxon>
        <taxon>Ecdysozoa</taxon>
        <taxon>Arthropoda</taxon>
        <taxon>Hexapoda</taxon>
        <taxon>Insecta</taxon>
        <taxon>Pterygota</taxon>
        <taxon>Neoptera</taxon>
        <taxon>Endopterygota</taxon>
        <taxon>Hymenoptera</taxon>
        <taxon>Apocrita</taxon>
        <taxon>Aculeata</taxon>
        <taxon>Formicoidea</taxon>
        <taxon>Formicidae</taxon>
        <taxon>Myrmicinae</taxon>
        <taxon>Atta</taxon>
    </lineage>
</organism>
<dbReference type="InterPro" id="IPR001579">
    <property type="entry name" value="Glyco_hydro_18_chit_AS"/>
</dbReference>
<dbReference type="CDD" id="cd02872">
    <property type="entry name" value="GH18_chitolectin_chitotriosidase"/>
    <property type="match status" value="1"/>
</dbReference>
<evidence type="ECO:0000256" key="1">
    <source>
        <dbReference type="ARBA" id="ARBA00000822"/>
    </source>
</evidence>
<dbReference type="Pfam" id="PF00704">
    <property type="entry name" value="Glyco_hydro_18"/>
    <property type="match status" value="1"/>
</dbReference>
<evidence type="ECO:0000256" key="5">
    <source>
        <dbReference type="ARBA" id="ARBA00022729"/>
    </source>
</evidence>
<dbReference type="PANTHER" id="PTHR11177:SF360">
    <property type="entry name" value="CHITINASE 4-RELATED"/>
    <property type="match status" value="1"/>
</dbReference>
<keyword evidence="6 12" id="KW-0378">Hydrolase</keyword>
<keyword evidence="4" id="KW-0147">Chitin-binding</keyword>
<dbReference type="InterPro" id="IPR050314">
    <property type="entry name" value="Glycosyl_Hydrlase_18"/>
</dbReference>
<dbReference type="EC" id="3.2.1.14" evidence="3"/>
<evidence type="ECO:0000256" key="6">
    <source>
        <dbReference type="ARBA" id="ARBA00022801"/>
    </source>
</evidence>
<evidence type="ECO:0000256" key="11">
    <source>
        <dbReference type="ARBA" id="ARBA00023326"/>
    </source>
</evidence>
<keyword evidence="15" id="KW-1185">Reference proteome</keyword>
<proteinExistence type="inferred from homology"/>
<keyword evidence="11" id="KW-0624">Polysaccharide degradation</keyword>
<keyword evidence="10 12" id="KW-0326">Glycosidase</keyword>
<dbReference type="SUPFAM" id="SSF54556">
    <property type="entry name" value="Chitinase insertion domain"/>
    <property type="match status" value="1"/>
</dbReference>
<dbReference type="SUPFAM" id="SSF51445">
    <property type="entry name" value="(Trans)glycosidases"/>
    <property type="match status" value="1"/>
</dbReference>
<evidence type="ECO:0000259" key="13">
    <source>
        <dbReference type="PROSITE" id="PS51910"/>
    </source>
</evidence>
<dbReference type="GO" id="GO:0000272">
    <property type="term" value="P:polysaccharide catabolic process"/>
    <property type="evidence" value="ECO:0007669"/>
    <property type="project" value="UniProtKB-KW"/>
</dbReference>
<reference evidence="14 15" key="1">
    <citation type="submission" date="2015-09" db="EMBL/GenBank/DDBJ databases">
        <title>Atta colombica WGS genome.</title>
        <authorList>
            <person name="Nygaard S."/>
            <person name="Hu H."/>
            <person name="Boomsma J."/>
            <person name="Zhang G."/>
        </authorList>
    </citation>
    <scope>NUCLEOTIDE SEQUENCE [LARGE SCALE GENOMIC DNA]</scope>
    <source>
        <strain evidence="14">Treedump-2</strain>
        <tissue evidence="14">Whole body</tissue>
    </source>
</reference>
<evidence type="ECO:0000256" key="7">
    <source>
        <dbReference type="ARBA" id="ARBA00023024"/>
    </source>
</evidence>
<dbReference type="PANTHER" id="PTHR11177">
    <property type="entry name" value="CHITINASE"/>
    <property type="match status" value="1"/>
</dbReference>
<feature type="non-terminal residue" evidence="14">
    <location>
        <position position="1"/>
    </location>
</feature>
<keyword evidence="7" id="KW-0146">Chitin degradation</keyword>
<keyword evidence="8" id="KW-1015">Disulfide bond</keyword>
<evidence type="ECO:0000256" key="3">
    <source>
        <dbReference type="ARBA" id="ARBA00012729"/>
    </source>
</evidence>
<dbReference type="PROSITE" id="PS01095">
    <property type="entry name" value="GH18_1"/>
    <property type="match status" value="1"/>
</dbReference>
<dbReference type="Proteomes" id="UP000078540">
    <property type="component" value="Unassembled WGS sequence"/>
</dbReference>
<evidence type="ECO:0000256" key="8">
    <source>
        <dbReference type="ARBA" id="ARBA00023157"/>
    </source>
</evidence>
<dbReference type="GO" id="GO:0006032">
    <property type="term" value="P:chitin catabolic process"/>
    <property type="evidence" value="ECO:0007669"/>
    <property type="project" value="UniProtKB-KW"/>
</dbReference>
<dbReference type="FunFam" id="3.10.50.10:FF:000004">
    <property type="entry name" value="Chitinase 5"/>
    <property type="match status" value="1"/>
</dbReference>
<evidence type="ECO:0000256" key="12">
    <source>
        <dbReference type="RuleBase" id="RU000489"/>
    </source>
</evidence>
<keyword evidence="5" id="KW-0732">Signal</keyword>
<evidence type="ECO:0000256" key="2">
    <source>
        <dbReference type="ARBA" id="ARBA00009121"/>
    </source>
</evidence>
<dbReference type="InterPro" id="IPR029070">
    <property type="entry name" value="Chitinase_insertion_sf"/>
</dbReference>
<evidence type="ECO:0000256" key="9">
    <source>
        <dbReference type="ARBA" id="ARBA00023277"/>
    </source>
</evidence>
<dbReference type="GO" id="GO:0008843">
    <property type="term" value="F:endochitinase activity"/>
    <property type="evidence" value="ECO:0007669"/>
    <property type="project" value="UniProtKB-EC"/>
</dbReference>
<dbReference type="GO" id="GO:0008061">
    <property type="term" value="F:chitin binding"/>
    <property type="evidence" value="ECO:0007669"/>
    <property type="project" value="UniProtKB-KW"/>
</dbReference>
<dbReference type="EMBL" id="KQ976511">
    <property type="protein sequence ID" value="KYM82508.1"/>
    <property type="molecule type" value="Genomic_DNA"/>
</dbReference>
<evidence type="ECO:0000256" key="10">
    <source>
        <dbReference type="ARBA" id="ARBA00023295"/>
    </source>
</evidence>
<evidence type="ECO:0000313" key="15">
    <source>
        <dbReference type="Proteomes" id="UP000078540"/>
    </source>
</evidence>
<sequence length="568" mass="63035">DAKTTLFIVNSELSQSLDNWYFSSSSVSRTNVYFSTRREETSRDETRRGKETERWSALKGKSFKLRERKKNAFLLIPDKYVGKRAMKSAALCLRSNGFVKLYWYAANCATMDTLESAIFFLWRSAAISSVASIAAAELQQVRNFEATVYRYSYTHVVPAKQNHAARFPMDLKAVDDKSRVKILSMNRWILVFTALAALASIANSAKKVVCYYGSWAGYRNGNGKFDVSQIDPSLCTHAIYGFVGINSDGSIRILDAWNDVGDNYGLNGFGKFIGLKKKSPSTKMMVAIGGWNEGSTTFSKVASNPALRKAFAKNSATFVDKYGFDGFDIDWEYPNQRGGKQEDINNFVEMLKECNTELKKKGKILSVAVGATESLASLSYKIDKVAQNVDFINLMTYDLHGTWDGVTGHHAGLYSPTSGDKLTVHAAVLYWLKNGCPPEKLILGVPFYGRAFTLSNSKNNGIGAPSSGPSSSGPYTQEGGYLGYNEICEKLNQGGWTIIRGDKEKSPYAYKGNQWVGYEDKTSIQIKAQYVKDKGLGGLMTWSIDTDDFKGLCGEKYPLLKAMNLVKK</sequence>
<gene>
    <name evidence="14" type="ORF">ALC53_06998</name>
</gene>
<dbReference type="AlphaFoldDB" id="A0A195BD73"/>
<dbReference type="Gene3D" id="3.20.20.80">
    <property type="entry name" value="Glycosidases"/>
    <property type="match status" value="1"/>
</dbReference>
<dbReference type="STRING" id="520822.A0A195BD73"/>
<dbReference type="GO" id="GO:0005576">
    <property type="term" value="C:extracellular region"/>
    <property type="evidence" value="ECO:0007669"/>
    <property type="project" value="TreeGrafter"/>
</dbReference>
<dbReference type="SMART" id="SM00636">
    <property type="entry name" value="Glyco_18"/>
    <property type="match status" value="1"/>
</dbReference>
<accession>A0A195BD73</accession>
<keyword evidence="9" id="KW-0119">Carbohydrate metabolism</keyword>
<dbReference type="InterPro" id="IPR017853">
    <property type="entry name" value="GH"/>
</dbReference>
<dbReference type="PROSITE" id="PS51910">
    <property type="entry name" value="GH18_2"/>
    <property type="match status" value="1"/>
</dbReference>
<evidence type="ECO:0000313" key="14">
    <source>
        <dbReference type="EMBL" id="KYM82508.1"/>
    </source>
</evidence>
<dbReference type="InterPro" id="IPR011583">
    <property type="entry name" value="Chitinase_II/V-like_cat"/>
</dbReference>
<dbReference type="InterPro" id="IPR001223">
    <property type="entry name" value="Glyco_hydro18_cat"/>
</dbReference>
<name>A0A195BD73_9HYME</name>
<feature type="domain" description="GH18" evidence="13">
    <location>
        <begin position="206"/>
        <end position="568"/>
    </location>
</feature>
<comment type="catalytic activity">
    <reaction evidence="1">
        <text>Random endo-hydrolysis of N-acetyl-beta-D-glucosaminide (1-&gt;4)-beta-linkages in chitin and chitodextrins.</text>
        <dbReference type="EC" id="3.2.1.14"/>
    </reaction>
</comment>
<evidence type="ECO:0000256" key="4">
    <source>
        <dbReference type="ARBA" id="ARBA00022669"/>
    </source>
</evidence>
<protein>
    <recommendedName>
        <fullName evidence="3">chitinase</fullName>
        <ecNumber evidence="3">3.2.1.14</ecNumber>
    </recommendedName>
</protein>